<dbReference type="AlphaFoldDB" id="A0A437SUL8"/>
<organism evidence="2 3">
    <name type="scientific">Lactobacillus xujianguonis</name>
    <dbReference type="NCBI Taxonomy" id="2495899"/>
    <lineage>
        <taxon>Bacteria</taxon>
        <taxon>Bacillati</taxon>
        <taxon>Bacillota</taxon>
        <taxon>Bacilli</taxon>
        <taxon>Lactobacillales</taxon>
        <taxon>Lactobacillaceae</taxon>
        <taxon>Lactobacillus</taxon>
    </lineage>
</organism>
<evidence type="ECO:0000313" key="2">
    <source>
        <dbReference type="EMBL" id="RVU70572.1"/>
    </source>
</evidence>
<evidence type="ECO:0008006" key="4">
    <source>
        <dbReference type="Google" id="ProtNLM"/>
    </source>
</evidence>
<sequence length="197" mass="22891">MKKVKYISIVSAALLAVSPVVASSFNSAESHVEAKTVRKAKKTKKRKSSKRIKNHFTYAKAFGKHSKDPMIEKYQKFLLKKMNQQYHKNKQDNLMYIAKKNTKQYYLDEVEENEDAFDAISADKIKKGDEDTLGPELYEFKKGDLYVTKGSSIFKPEGTRIYRAPKNMDNDYFYVDRSGDYVYYLNVKDVKVALYKD</sequence>
<keyword evidence="1" id="KW-0732">Signal</keyword>
<name>A0A437SUL8_9LACO</name>
<accession>A0A437SUL8</accession>
<feature type="signal peptide" evidence="1">
    <location>
        <begin position="1"/>
        <end position="22"/>
    </location>
</feature>
<dbReference type="EMBL" id="RXIA01000016">
    <property type="protein sequence ID" value="RVU70572.1"/>
    <property type="molecule type" value="Genomic_DNA"/>
</dbReference>
<feature type="chain" id="PRO_5019126286" description="Surface layer protein A domain-containing protein" evidence="1">
    <location>
        <begin position="23"/>
        <end position="197"/>
    </location>
</feature>
<gene>
    <name evidence="2" type="ORF">EJK17_06685</name>
</gene>
<dbReference type="RefSeq" id="WP_103661660.1">
    <property type="nucleotide sequence ID" value="NZ_ML136884.1"/>
</dbReference>
<dbReference type="Proteomes" id="UP000288291">
    <property type="component" value="Unassembled WGS sequence"/>
</dbReference>
<keyword evidence="3" id="KW-1185">Reference proteome</keyword>
<reference evidence="2 3" key="1">
    <citation type="submission" date="2018-12" db="EMBL/GenBank/DDBJ databases">
        <authorList>
            <person name="Meng J."/>
        </authorList>
    </citation>
    <scope>NUCLEOTIDE SEQUENCE [LARGE SCALE GENOMIC DNA]</scope>
    <source>
        <strain evidence="2 3">HT111-2</strain>
    </source>
</reference>
<evidence type="ECO:0000256" key="1">
    <source>
        <dbReference type="SAM" id="SignalP"/>
    </source>
</evidence>
<protein>
    <recommendedName>
        <fullName evidence="4">Surface layer protein A domain-containing protein</fullName>
    </recommendedName>
</protein>
<evidence type="ECO:0000313" key="3">
    <source>
        <dbReference type="Proteomes" id="UP000288291"/>
    </source>
</evidence>
<comment type="caution">
    <text evidence="2">The sequence shown here is derived from an EMBL/GenBank/DDBJ whole genome shotgun (WGS) entry which is preliminary data.</text>
</comment>
<proteinExistence type="predicted"/>